<feature type="region of interest" description="Disordered" evidence="1">
    <location>
        <begin position="467"/>
        <end position="516"/>
    </location>
</feature>
<feature type="compositionally biased region" description="Low complexity" evidence="1">
    <location>
        <begin position="502"/>
        <end position="516"/>
    </location>
</feature>
<feature type="compositionally biased region" description="Low complexity" evidence="1">
    <location>
        <begin position="470"/>
        <end position="490"/>
    </location>
</feature>
<evidence type="ECO:0000256" key="1">
    <source>
        <dbReference type="SAM" id="MobiDB-lite"/>
    </source>
</evidence>
<keyword evidence="3" id="KW-1185">Reference proteome</keyword>
<name>A0A5C3MB29_9AGAR</name>
<accession>A0A5C3MB29</accession>
<feature type="region of interest" description="Disordered" evidence="1">
    <location>
        <begin position="152"/>
        <end position="177"/>
    </location>
</feature>
<feature type="region of interest" description="Disordered" evidence="1">
    <location>
        <begin position="1"/>
        <end position="48"/>
    </location>
</feature>
<organism evidence="2 3">
    <name type="scientific">Crucibulum laeve</name>
    <dbReference type="NCBI Taxonomy" id="68775"/>
    <lineage>
        <taxon>Eukaryota</taxon>
        <taxon>Fungi</taxon>
        <taxon>Dikarya</taxon>
        <taxon>Basidiomycota</taxon>
        <taxon>Agaricomycotina</taxon>
        <taxon>Agaricomycetes</taxon>
        <taxon>Agaricomycetidae</taxon>
        <taxon>Agaricales</taxon>
        <taxon>Agaricineae</taxon>
        <taxon>Nidulariaceae</taxon>
        <taxon>Crucibulum</taxon>
    </lineage>
</organism>
<protein>
    <submittedName>
        <fullName evidence="2">Uncharacterized protein</fullName>
    </submittedName>
</protein>
<proteinExistence type="predicted"/>
<feature type="compositionally biased region" description="Polar residues" evidence="1">
    <location>
        <begin position="33"/>
        <end position="48"/>
    </location>
</feature>
<feature type="region of interest" description="Disordered" evidence="1">
    <location>
        <begin position="704"/>
        <end position="723"/>
    </location>
</feature>
<feature type="region of interest" description="Disordered" evidence="1">
    <location>
        <begin position="1059"/>
        <end position="1081"/>
    </location>
</feature>
<feature type="region of interest" description="Disordered" evidence="1">
    <location>
        <begin position="204"/>
        <end position="226"/>
    </location>
</feature>
<feature type="compositionally biased region" description="Polar residues" evidence="1">
    <location>
        <begin position="1060"/>
        <end position="1081"/>
    </location>
</feature>
<dbReference type="STRING" id="68775.A0A5C3MB29"/>
<sequence length="1144" mass="123076">MPIPTPSRAHRAMSPPATSITPARPGHRRAPSTLATSSYSPTVTSGGHQSKLNVVTRVAIEGKAKQGQDGASIKMYLKLSIPLDSVTPASTIPLFPEENVKILTSQVHPLDNHSVPYNFSSTVSPLLNNAARALNLPARSSESFYSAFNLPQSPGSASIVSSSSRSSKDSATENIPPVDNQFTGHILVSGYSISYVLPKVFPSRHHAGSPSDNETETLSRSSYRSRRASIGEKNTVQFMAAVDMWVPYVSRPPRSPYLLSIPTPRCLHNHIRLRIFPPSNTSSSFASLSSLEDEGNAWDLMSDPHVTRSGSNRLSRTNSYTHFADDESSDSSTTGFSDGCGIQGTFPSAERIRVRWAKPQKTLDVPGGGSDGRRRVGVKDAQGEMTCTVLGKMRSPEHDAEGVLMNVQYKGTCKGVWFPGVATFLGLDVGLVAKGSDVSWVNGVSHGWDISGDVGYTGFDVGTQKNPTLSSRNSSFDASSSPQIAVSSASGTEVPLGRLNGAASRTNSTSSTSSLLRAPLPAQHVAEYSFEGSVATLASQGTMSSISSLPTTSPEPESTHLRPPGVPITLHVNMNELLPPSKNIFSFTIAGTVLVTPRATLARINGQSSSDSGSSNSGAEADFRDPTAIVLPRFTVLAADSESISTIVRNEIENISATIEVYNSSGDIYRDAKARKTVLQKGAFTNCEDGGRIALKTIPGINTSGQSFSRPRTPNGPVMSRASSGSSLQRMAHSLPSKKYGCRLIPSVTATVTALSLNDNLLPNAYAVRVCLTVPVNAESEYLEFGLAESGSQVSTTARSGPPKVHITSASVDGVAVQYEVIAAAKQGLDGTSVYGVPFEEMSGKDWVSWIKVPIGAQIGEQVVVDYIVKHSDDKTAAGSVWKGKRTREDIVVNVFLPSFTIPVGRLEVKVDPMSGLDFSLQTNLDHQQSVAGGRRLLHFSLKEFFYPHLSLNIHRSTSTQGGSLSGFSRYFLFTWTIILLVSLGVYHLDSNVRQLGQSLDGYFVARAPGWDEIAEPYTVTRTIYASTETQRWFAAPSAESVAITSSASLGSDSLTSATYTLSPEPTTPTHPRQTETRGTSLSATSYKSILEQYGLLPLQQVFSYQWRLPDSDDLQLGLDKVVQTLEVVWQMFRRVYHYPLDPP</sequence>
<evidence type="ECO:0000313" key="3">
    <source>
        <dbReference type="Proteomes" id="UP000308652"/>
    </source>
</evidence>
<evidence type="ECO:0000313" key="2">
    <source>
        <dbReference type="EMBL" id="TFK42450.1"/>
    </source>
</evidence>
<dbReference type="OrthoDB" id="3210731at2759"/>
<feature type="compositionally biased region" description="Low complexity" evidence="1">
    <location>
        <begin position="153"/>
        <end position="165"/>
    </location>
</feature>
<dbReference type="AlphaFoldDB" id="A0A5C3MB29"/>
<dbReference type="Proteomes" id="UP000308652">
    <property type="component" value="Unassembled WGS sequence"/>
</dbReference>
<reference evidence="2 3" key="1">
    <citation type="journal article" date="2019" name="Nat. Ecol. Evol.">
        <title>Megaphylogeny resolves global patterns of mushroom evolution.</title>
        <authorList>
            <person name="Varga T."/>
            <person name="Krizsan K."/>
            <person name="Foldi C."/>
            <person name="Dima B."/>
            <person name="Sanchez-Garcia M."/>
            <person name="Sanchez-Ramirez S."/>
            <person name="Szollosi G.J."/>
            <person name="Szarkandi J.G."/>
            <person name="Papp V."/>
            <person name="Albert L."/>
            <person name="Andreopoulos W."/>
            <person name="Angelini C."/>
            <person name="Antonin V."/>
            <person name="Barry K.W."/>
            <person name="Bougher N.L."/>
            <person name="Buchanan P."/>
            <person name="Buyck B."/>
            <person name="Bense V."/>
            <person name="Catcheside P."/>
            <person name="Chovatia M."/>
            <person name="Cooper J."/>
            <person name="Damon W."/>
            <person name="Desjardin D."/>
            <person name="Finy P."/>
            <person name="Geml J."/>
            <person name="Haridas S."/>
            <person name="Hughes K."/>
            <person name="Justo A."/>
            <person name="Karasinski D."/>
            <person name="Kautmanova I."/>
            <person name="Kiss B."/>
            <person name="Kocsube S."/>
            <person name="Kotiranta H."/>
            <person name="LaButti K.M."/>
            <person name="Lechner B.E."/>
            <person name="Liimatainen K."/>
            <person name="Lipzen A."/>
            <person name="Lukacs Z."/>
            <person name="Mihaltcheva S."/>
            <person name="Morgado L.N."/>
            <person name="Niskanen T."/>
            <person name="Noordeloos M.E."/>
            <person name="Ohm R.A."/>
            <person name="Ortiz-Santana B."/>
            <person name="Ovrebo C."/>
            <person name="Racz N."/>
            <person name="Riley R."/>
            <person name="Savchenko A."/>
            <person name="Shiryaev A."/>
            <person name="Soop K."/>
            <person name="Spirin V."/>
            <person name="Szebenyi C."/>
            <person name="Tomsovsky M."/>
            <person name="Tulloss R.E."/>
            <person name="Uehling J."/>
            <person name="Grigoriev I.V."/>
            <person name="Vagvolgyi C."/>
            <person name="Papp T."/>
            <person name="Martin F.M."/>
            <person name="Miettinen O."/>
            <person name="Hibbett D.S."/>
            <person name="Nagy L.G."/>
        </authorList>
    </citation>
    <scope>NUCLEOTIDE SEQUENCE [LARGE SCALE GENOMIC DNA]</scope>
    <source>
        <strain evidence="2 3">CBS 166.37</strain>
    </source>
</reference>
<gene>
    <name evidence="2" type="ORF">BDQ12DRAFT_597199</name>
</gene>
<dbReference type="EMBL" id="ML213592">
    <property type="protein sequence ID" value="TFK42450.1"/>
    <property type="molecule type" value="Genomic_DNA"/>
</dbReference>